<evidence type="ECO:0000259" key="1">
    <source>
        <dbReference type="Pfam" id="PF00419"/>
    </source>
</evidence>
<comment type="caution">
    <text evidence="2">The sequence shown here is derived from an EMBL/GenBank/DDBJ whole genome shotgun (WGS) entry which is preliminary data.</text>
</comment>
<dbReference type="AlphaFoldDB" id="A0AAW6R3L5"/>
<dbReference type="GO" id="GO:0009289">
    <property type="term" value="C:pilus"/>
    <property type="evidence" value="ECO:0007669"/>
    <property type="project" value="InterPro"/>
</dbReference>
<dbReference type="InterPro" id="IPR008966">
    <property type="entry name" value="Adhesion_dom_sf"/>
</dbReference>
<dbReference type="Pfam" id="PF00419">
    <property type="entry name" value="Fimbrial"/>
    <property type="match status" value="1"/>
</dbReference>
<sequence>DLEIQCDGNTAPSIEVLASEFDANNFTLNKGTAENIGFAIFLDDGTLTRMRPGLKTPLKDNGAGQYFLNLNAQYARTSGNPVTKGSVESTVTIKISAD</sequence>
<dbReference type="InterPro" id="IPR036937">
    <property type="entry name" value="Adhesion_dom_fimbrial_sf"/>
</dbReference>
<dbReference type="Gene3D" id="2.60.40.1090">
    <property type="entry name" value="Fimbrial-type adhesion domain"/>
    <property type="match status" value="1"/>
</dbReference>
<evidence type="ECO:0000313" key="2">
    <source>
        <dbReference type="EMBL" id="MDG5902285.1"/>
    </source>
</evidence>
<organism evidence="2">
    <name type="scientific">Shewanella xiamenensis</name>
    <dbReference type="NCBI Taxonomy" id="332186"/>
    <lineage>
        <taxon>Bacteria</taxon>
        <taxon>Pseudomonadati</taxon>
        <taxon>Pseudomonadota</taxon>
        <taxon>Gammaproteobacteria</taxon>
        <taxon>Alteromonadales</taxon>
        <taxon>Shewanellaceae</taxon>
        <taxon>Shewanella</taxon>
    </lineage>
</organism>
<proteinExistence type="predicted"/>
<reference evidence="2" key="1">
    <citation type="journal article" date="2019" name="Int J Environ Res Public Health">
        <title>Characterization of Chromosome-Mediated BlaOXA-894 in Shewanella xiamenensis Isolated from Pig Wastewater.</title>
        <authorList>
            <person name="Zou H."/>
            <person name="Zhou Z."/>
            <person name="Xia H."/>
            <person name="Zhao Q."/>
            <person name="Li X."/>
        </authorList>
    </citation>
    <scope>NUCLEOTIDE SEQUENCE</scope>
    <source>
        <strain evidence="2">2015oxa</strain>
    </source>
</reference>
<feature type="domain" description="Fimbrial-type adhesion" evidence="1">
    <location>
        <begin position="2"/>
        <end position="96"/>
    </location>
</feature>
<dbReference type="Proteomes" id="UP001152518">
    <property type="component" value="Unassembled WGS sequence"/>
</dbReference>
<gene>
    <name evidence="2" type="ORF">E2650_20855</name>
</gene>
<name>A0AAW6R3L5_9GAMM</name>
<protein>
    <submittedName>
        <fullName evidence="2">Fimbrial protein</fullName>
    </submittedName>
</protein>
<feature type="non-terminal residue" evidence="2">
    <location>
        <position position="1"/>
    </location>
</feature>
<accession>A0AAW6R3L5</accession>
<dbReference type="GO" id="GO:0007155">
    <property type="term" value="P:cell adhesion"/>
    <property type="evidence" value="ECO:0007669"/>
    <property type="project" value="InterPro"/>
</dbReference>
<dbReference type="InterPro" id="IPR000259">
    <property type="entry name" value="Adhesion_dom_fimbrial"/>
</dbReference>
<dbReference type="EMBL" id="SUNE01000062">
    <property type="protein sequence ID" value="MDG5902285.1"/>
    <property type="molecule type" value="Genomic_DNA"/>
</dbReference>
<dbReference type="RefSeq" id="WP_279255829.1">
    <property type="nucleotide sequence ID" value="NZ_SUNE01000062.1"/>
</dbReference>
<reference evidence="2" key="2">
    <citation type="submission" date="2019-04" db="EMBL/GenBank/DDBJ databases">
        <authorList>
            <person name="Zou H."/>
        </authorList>
    </citation>
    <scope>NUCLEOTIDE SEQUENCE</scope>
    <source>
        <strain evidence="2">2015oxa</strain>
    </source>
</reference>
<dbReference type="SUPFAM" id="SSF49401">
    <property type="entry name" value="Bacterial adhesins"/>
    <property type="match status" value="1"/>
</dbReference>